<evidence type="ECO:0000313" key="6">
    <source>
        <dbReference type="EMBL" id="CAN95300.1"/>
    </source>
</evidence>
<keyword evidence="3" id="KW-0378">Hydrolase</keyword>
<dbReference type="GO" id="GO:0008237">
    <property type="term" value="F:metallopeptidase activity"/>
    <property type="evidence" value="ECO:0007669"/>
    <property type="project" value="UniProtKB-KW"/>
</dbReference>
<protein>
    <recommendedName>
        <fullName evidence="8">DUF1704 domain-containing protein</fullName>
    </recommendedName>
</protein>
<name>A9FRJ6_SORC5</name>
<organism evidence="6 7">
    <name type="scientific">Sorangium cellulosum (strain So ce56)</name>
    <name type="common">Polyangium cellulosum (strain So ce56)</name>
    <dbReference type="NCBI Taxonomy" id="448385"/>
    <lineage>
        <taxon>Bacteria</taxon>
        <taxon>Pseudomonadati</taxon>
        <taxon>Myxococcota</taxon>
        <taxon>Polyangia</taxon>
        <taxon>Polyangiales</taxon>
        <taxon>Polyangiaceae</taxon>
        <taxon>Sorangium</taxon>
    </lineage>
</organism>
<evidence type="ECO:0000256" key="2">
    <source>
        <dbReference type="ARBA" id="ARBA00022670"/>
    </source>
</evidence>
<dbReference type="eggNOG" id="COG3930">
    <property type="taxonomic scope" value="Bacteria"/>
</dbReference>
<feature type="region of interest" description="Disordered" evidence="5">
    <location>
        <begin position="17"/>
        <end position="49"/>
    </location>
</feature>
<dbReference type="AlphaFoldDB" id="A9FRJ6"/>
<dbReference type="KEGG" id="scl:sce5137"/>
<evidence type="ECO:0000256" key="3">
    <source>
        <dbReference type="ARBA" id="ARBA00022801"/>
    </source>
</evidence>
<keyword evidence="4" id="KW-0482">Metalloprotease</keyword>
<dbReference type="Proteomes" id="UP000002139">
    <property type="component" value="Chromosome"/>
</dbReference>
<dbReference type="GO" id="GO:0080164">
    <property type="term" value="P:regulation of nitric oxide metabolic process"/>
    <property type="evidence" value="ECO:0007669"/>
    <property type="project" value="TreeGrafter"/>
</dbReference>
<evidence type="ECO:0000256" key="5">
    <source>
        <dbReference type="SAM" id="MobiDB-lite"/>
    </source>
</evidence>
<keyword evidence="2" id="KW-0645">Protease</keyword>
<proteinExistence type="predicted"/>
<dbReference type="PANTHER" id="PTHR31817:SF0">
    <property type="entry name" value="CHROMOSOME UNDETERMINED SCAFFOLD_67, WHOLE GENOME SHOTGUN SEQUENCE"/>
    <property type="match status" value="1"/>
</dbReference>
<evidence type="ECO:0000256" key="1">
    <source>
        <dbReference type="ARBA" id="ARBA00001947"/>
    </source>
</evidence>
<evidence type="ECO:0000313" key="7">
    <source>
        <dbReference type="Proteomes" id="UP000002139"/>
    </source>
</evidence>
<keyword evidence="7" id="KW-1185">Reference proteome</keyword>
<accession>A9FRJ6</accession>
<dbReference type="Pfam" id="PF08014">
    <property type="entry name" value="MATCAP"/>
    <property type="match status" value="1"/>
</dbReference>
<gene>
    <name evidence="6" type="ordered locus">sce5137</name>
</gene>
<evidence type="ECO:0008006" key="8">
    <source>
        <dbReference type="Google" id="ProtNLM"/>
    </source>
</evidence>
<reference evidence="6 7" key="1">
    <citation type="journal article" date="2007" name="Nat. Biotechnol.">
        <title>Complete genome sequence of the myxobacterium Sorangium cellulosum.</title>
        <authorList>
            <person name="Schneiker S."/>
            <person name="Perlova O."/>
            <person name="Kaiser O."/>
            <person name="Gerth K."/>
            <person name="Alici A."/>
            <person name="Altmeyer M.O."/>
            <person name="Bartels D."/>
            <person name="Bekel T."/>
            <person name="Beyer S."/>
            <person name="Bode E."/>
            <person name="Bode H.B."/>
            <person name="Bolten C.J."/>
            <person name="Choudhuri J.V."/>
            <person name="Doss S."/>
            <person name="Elnakady Y.A."/>
            <person name="Frank B."/>
            <person name="Gaigalat L."/>
            <person name="Goesmann A."/>
            <person name="Groeger C."/>
            <person name="Gross F."/>
            <person name="Jelsbak L."/>
            <person name="Jelsbak L."/>
            <person name="Kalinowski J."/>
            <person name="Kegler C."/>
            <person name="Knauber T."/>
            <person name="Konietzny S."/>
            <person name="Kopp M."/>
            <person name="Krause L."/>
            <person name="Krug D."/>
            <person name="Linke B."/>
            <person name="Mahmud T."/>
            <person name="Martinez-Arias R."/>
            <person name="McHardy A.C."/>
            <person name="Merai M."/>
            <person name="Meyer F."/>
            <person name="Mormann S."/>
            <person name="Munoz-Dorado J."/>
            <person name="Perez J."/>
            <person name="Pradella S."/>
            <person name="Rachid S."/>
            <person name="Raddatz G."/>
            <person name="Rosenau F."/>
            <person name="Rueckert C."/>
            <person name="Sasse F."/>
            <person name="Scharfe M."/>
            <person name="Schuster S.C."/>
            <person name="Suen G."/>
            <person name="Treuner-Lange A."/>
            <person name="Velicer G.J."/>
            <person name="Vorholter F.-J."/>
            <person name="Weissman K.J."/>
            <person name="Welch R.D."/>
            <person name="Wenzel S.C."/>
            <person name="Whitworth D.E."/>
            <person name="Wilhelm S."/>
            <person name="Wittmann C."/>
            <person name="Bloecker H."/>
            <person name="Puehler A."/>
            <person name="Mueller R."/>
        </authorList>
    </citation>
    <scope>NUCLEOTIDE SEQUENCE [LARGE SCALE GENOMIC DNA]</scope>
    <source>
        <strain evidence="7">So ce56</strain>
    </source>
</reference>
<sequence>MYPGCEELNNLLGVATAHGRSQQSPRALASRERPRRLLPAPRGSREHGAMSIDRAVLEQLDRVGARLSEGKALRLLEDIAWPREVEERFFAAGEDRLPEVEHRVDRDGLARRVAELRELLGSIDGDAPALDWLRDNVRAQIQAAELLEAAGTREFAERSRALYGGARSRFFGGEVRNIDLAEHLTARLRVHGWDEASDPDEEPLDAGALRDLLAARVAARTPRLDIEIVLDPRITAKVVAGMSRVRVRPEATFASWEAEGLWHHEVETHALTAHNGAAQPRCAFLRSGGPRTTRTQEGLAIFAELYSRSLSIGRLTRLAERVRLVDMAEQGASFLDLYRYLRERGAGRRDAYFDAQRVCRGGLVEGGAPFTKDACYLAGLLEVYAFLAAVLRGGLRDEVELLVCGRIALDDIAVLAELRAAGVLERPRYLPGWLRAWQTLLPYFAFTSFMDGIDLGPVQRHFQELLRVAAEARPVGDGEGSKRRGRPRER</sequence>
<dbReference type="GO" id="GO:0006508">
    <property type="term" value="P:proteolysis"/>
    <property type="evidence" value="ECO:0007669"/>
    <property type="project" value="UniProtKB-KW"/>
</dbReference>
<dbReference type="InterPro" id="IPR012548">
    <property type="entry name" value="MATCAP"/>
</dbReference>
<dbReference type="EMBL" id="AM746676">
    <property type="protein sequence ID" value="CAN95300.1"/>
    <property type="molecule type" value="Genomic_DNA"/>
</dbReference>
<dbReference type="STRING" id="448385.sce5137"/>
<dbReference type="BioCyc" id="SCEL448385:SCE_RS26370-MONOMER"/>
<dbReference type="PANTHER" id="PTHR31817">
    <property type="match status" value="1"/>
</dbReference>
<comment type="cofactor">
    <cofactor evidence="1">
        <name>Zn(2+)</name>
        <dbReference type="ChEBI" id="CHEBI:29105"/>
    </cofactor>
</comment>
<dbReference type="HOGENOM" id="CLU_050360_0_0_7"/>
<evidence type="ECO:0000256" key="4">
    <source>
        <dbReference type="ARBA" id="ARBA00023049"/>
    </source>
</evidence>
<dbReference type="SMART" id="SM01154">
    <property type="entry name" value="DUF1704"/>
    <property type="match status" value="1"/>
</dbReference>